<feature type="active site" evidence="4">
    <location>
        <position position="72"/>
    </location>
</feature>
<dbReference type="PROSITE" id="PS51679">
    <property type="entry name" value="SAM_MT_C5"/>
    <property type="match status" value="1"/>
</dbReference>
<proteinExistence type="inferred from homology"/>
<dbReference type="OrthoDB" id="9813719at2"/>
<sequence length="383" mass="41360">MRVTVLEGFAGAGGLSEGARMIGLAPTLGYEINVDACRTARAAGHARVQADVRALDPARLGEVEGWVSGPPCPTYAASGKLTGRSDYGTVLGAVERLADTRHPRRTLDRIAAEVTDPRTALVLETLDLALDAPNLRWLVAEQVPAVAGIWREFAAELAACHRWDACTVLTLRADDFGAATRRARVFLIATRDGAPDLTGLPYRDRWDCRRFGPGPVQHPPHPLTPFPLTSMAAALDWPPGVRVNTRGNRRTSGGNEFSADRPALSLTGNGARTWYRTDLGPVAGRLTDAQAGTLQTFPPGYPWHGSRSSRFQRIADAVPPVMAAAVLGAATRRPWQPAVWQRLAEVYGHTRPDIAHTRPCTDRPATPQLDLFALSTSHERTAA</sequence>
<dbReference type="InterPro" id="IPR001525">
    <property type="entry name" value="C5_MeTfrase"/>
</dbReference>
<keyword evidence="1 4" id="KW-0489">Methyltransferase</keyword>
<keyword evidence="2 4" id="KW-0808">Transferase</keyword>
<keyword evidence="3" id="KW-0680">Restriction system</keyword>
<evidence type="ECO:0000256" key="2">
    <source>
        <dbReference type="ARBA" id="ARBA00022679"/>
    </source>
</evidence>
<dbReference type="AlphaFoldDB" id="A0A543IKP8"/>
<evidence type="ECO:0000256" key="3">
    <source>
        <dbReference type="ARBA" id="ARBA00022747"/>
    </source>
</evidence>
<evidence type="ECO:0000313" key="6">
    <source>
        <dbReference type="Proteomes" id="UP000316706"/>
    </source>
</evidence>
<comment type="caution">
    <text evidence="5">The sequence shown here is derived from an EMBL/GenBank/DDBJ whole genome shotgun (WGS) entry which is preliminary data.</text>
</comment>
<dbReference type="GO" id="GO:0008168">
    <property type="term" value="F:methyltransferase activity"/>
    <property type="evidence" value="ECO:0007669"/>
    <property type="project" value="UniProtKB-KW"/>
</dbReference>
<reference evidence="5 6" key="1">
    <citation type="submission" date="2019-06" db="EMBL/GenBank/DDBJ databases">
        <title>Sequencing the genomes of 1000 actinobacteria strains.</title>
        <authorList>
            <person name="Klenk H.-P."/>
        </authorList>
    </citation>
    <scope>NUCLEOTIDE SEQUENCE [LARGE SCALE GENOMIC DNA]</scope>
    <source>
        <strain evidence="5 6">DSM 45043</strain>
    </source>
</reference>
<name>A0A543IKP8_9ACTN</name>
<dbReference type="Gene3D" id="3.40.50.150">
    <property type="entry name" value="Vaccinia Virus protein VP39"/>
    <property type="match status" value="1"/>
</dbReference>
<keyword evidence="4" id="KW-0949">S-adenosyl-L-methionine</keyword>
<dbReference type="GO" id="GO:0009307">
    <property type="term" value="P:DNA restriction-modification system"/>
    <property type="evidence" value="ECO:0007669"/>
    <property type="project" value="UniProtKB-KW"/>
</dbReference>
<dbReference type="InterPro" id="IPR029063">
    <property type="entry name" value="SAM-dependent_MTases_sf"/>
</dbReference>
<evidence type="ECO:0000256" key="1">
    <source>
        <dbReference type="ARBA" id="ARBA00022603"/>
    </source>
</evidence>
<dbReference type="Gene3D" id="3.90.120.10">
    <property type="entry name" value="DNA Methylase, subunit A, domain 2"/>
    <property type="match status" value="1"/>
</dbReference>
<dbReference type="GO" id="GO:0032259">
    <property type="term" value="P:methylation"/>
    <property type="evidence" value="ECO:0007669"/>
    <property type="project" value="UniProtKB-KW"/>
</dbReference>
<dbReference type="SUPFAM" id="SSF53335">
    <property type="entry name" value="S-adenosyl-L-methionine-dependent methyltransferases"/>
    <property type="match status" value="1"/>
</dbReference>
<evidence type="ECO:0000256" key="4">
    <source>
        <dbReference type="PROSITE-ProRule" id="PRU01016"/>
    </source>
</evidence>
<dbReference type="RefSeq" id="WP_141972515.1">
    <property type="nucleotide sequence ID" value="NZ_VFPO01000001.1"/>
</dbReference>
<gene>
    <name evidence="5" type="ORF">FHX41_4913</name>
</gene>
<comment type="similarity">
    <text evidence="4">Belongs to the class I-like SAM-binding methyltransferase superfamily. C5-methyltransferase family.</text>
</comment>
<dbReference type="Pfam" id="PF00145">
    <property type="entry name" value="DNA_methylase"/>
    <property type="match status" value="1"/>
</dbReference>
<keyword evidence="6" id="KW-1185">Reference proteome</keyword>
<dbReference type="EMBL" id="VFPO01000001">
    <property type="protein sequence ID" value="TQM71161.1"/>
    <property type="molecule type" value="Genomic_DNA"/>
</dbReference>
<evidence type="ECO:0000313" key="5">
    <source>
        <dbReference type="EMBL" id="TQM71161.1"/>
    </source>
</evidence>
<accession>A0A543IKP8</accession>
<organism evidence="5 6">
    <name type="scientific">Actinomadura hallensis</name>
    <dbReference type="NCBI Taxonomy" id="337895"/>
    <lineage>
        <taxon>Bacteria</taxon>
        <taxon>Bacillati</taxon>
        <taxon>Actinomycetota</taxon>
        <taxon>Actinomycetes</taxon>
        <taxon>Streptosporangiales</taxon>
        <taxon>Thermomonosporaceae</taxon>
        <taxon>Actinomadura</taxon>
    </lineage>
</organism>
<dbReference type="Proteomes" id="UP000316706">
    <property type="component" value="Unassembled WGS sequence"/>
</dbReference>
<protein>
    <submittedName>
        <fullName evidence="5">DNA (Cytosine-5)-methyltransferase 1</fullName>
    </submittedName>
</protein>